<feature type="transmembrane region" description="Helical" evidence="1">
    <location>
        <begin position="87"/>
        <end position="112"/>
    </location>
</feature>
<dbReference type="EMBL" id="JAUBDI010000015">
    <property type="protein sequence ID" value="MDW0114284.1"/>
    <property type="molecule type" value="Genomic_DNA"/>
</dbReference>
<comment type="caution">
    <text evidence="2">The sequence shown here is derived from an EMBL/GenBank/DDBJ whole genome shotgun (WGS) entry which is preliminary data.</text>
</comment>
<sequence length="175" mass="20322">MKKLILFDILFYTVLPLLFWQYGREPFGDYYAMLLSTVPGLIYTIYRFINERQFNIAGVFIIFSLFLSTTVNLVSGNAEQLLWNQVFLGYGYAVVFGLSVLFQKPFALYFAVDFMYLQGYSRENSKSLFKTKGIFMWYQLLTALLCLRSIFQSSLKACLLNAYGVEGYGKMLIYL</sequence>
<dbReference type="Proteomes" id="UP001282284">
    <property type="component" value="Unassembled WGS sequence"/>
</dbReference>
<feature type="transmembrane region" description="Helical" evidence="1">
    <location>
        <begin position="5"/>
        <end position="24"/>
    </location>
</feature>
<feature type="transmembrane region" description="Helical" evidence="1">
    <location>
        <begin position="56"/>
        <end position="75"/>
    </location>
</feature>
<keyword evidence="3" id="KW-1185">Reference proteome</keyword>
<dbReference type="NCBIfam" id="NF041646">
    <property type="entry name" value="VC0807_fam"/>
    <property type="match status" value="1"/>
</dbReference>
<proteinExistence type="predicted"/>
<keyword evidence="1" id="KW-0472">Membrane</keyword>
<protein>
    <submittedName>
        <fullName evidence="2">VC0807 family protein</fullName>
    </submittedName>
</protein>
<feature type="transmembrane region" description="Helical" evidence="1">
    <location>
        <begin position="133"/>
        <end position="151"/>
    </location>
</feature>
<accession>A0ABU4GBB4</accession>
<name>A0ABU4GBB4_9BACL</name>
<dbReference type="RefSeq" id="WP_317945211.1">
    <property type="nucleotide sequence ID" value="NZ_JAUBDI010000015.1"/>
</dbReference>
<evidence type="ECO:0000313" key="3">
    <source>
        <dbReference type="Proteomes" id="UP001282284"/>
    </source>
</evidence>
<evidence type="ECO:0000256" key="1">
    <source>
        <dbReference type="SAM" id="Phobius"/>
    </source>
</evidence>
<keyword evidence="1" id="KW-1133">Transmembrane helix</keyword>
<evidence type="ECO:0000313" key="2">
    <source>
        <dbReference type="EMBL" id="MDW0114284.1"/>
    </source>
</evidence>
<gene>
    <name evidence="2" type="ORF">QT711_13890</name>
</gene>
<feature type="transmembrane region" description="Helical" evidence="1">
    <location>
        <begin position="30"/>
        <end position="49"/>
    </location>
</feature>
<keyword evidence="1" id="KW-0812">Transmembrane</keyword>
<reference evidence="2 3" key="1">
    <citation type="submission" date="2023-06" db="EMBL/GenBank/DDBJ databases">
        <title>Sporosarcina sp. nov., isolated from Korean traditional fermented seafood 'Jeotgal'.</title>
        <authorList>
            <person name="Yang A.I."/>
            <person name="Shin N.-R."/>
        </authorList>
    </citation>
    <scope>NUCLEOTIDE SEQUENCE [LARGE SCALE GENOMIC DNA]</scope>
    <source>
        <strain evidence="2 3">KCTC13119</strain>
    </source>
</reference>
<organism evidence="2 3">
    <name type="scientific">Sporosarcina saromensis</name>
    <dbReference type="NCBI Taxonomy" id="359365"/>
    <lineage>
        <taxon>Bacteria</taxon>
        <taxon>Bacillati</taxon>
        <taxon>Bacillota</taxon>
        <taxon>Bacilli</taxon>
        <taxon>Bacillales</taxon>
        <taxon>Caryophanaceae</taxon>
        <taxon>Sporosarcina</taxon>
    </lineage>
</organism>